<reference evidence="6" key="2">
    <citation type="journal article" date="2022" name="Microbiol. Resour. Announc.">
        <title>Metagenome Sequencing to Explore Phylogenomics of Terrestrial Cyanobacteria.</title>
        <authorList>
            <person name="Ward R.D."/>
            <person name="Stajich J.E."/>
            <person name="Johansen J.R."/>
            <person name="Huntemann M."/>
            <person name="Clum A."/>
            <person name="Foster B."/>
            <person name="Foster B."/>
            <person name="Roux S."/>
            <person name="Palaniappan K."/>
            <person name="Varghese N."/>
            <person name="Mukherjee S."/>
            <person name="Reddy T.B.K."/>
            <person name="Daum C."/>
            <person name="Copeland A."/>
            <person name="Chen I.A."/>
            <person name="Ivanova N.N."/>
            <person name="Kyrpides N.C."/>
            <person name="Shapiro N."/>
            <person name="Eloe-Fadrosh E.A."/>
            <person name="Pietrasiak N."/>
        </authorList>
    </citation>
    <scope>NUCLEOTIDE SEQUENCE</scope>
    <source>
        <strain evidence="6">JT2-VF2</strain>
    </source>
</reference>
<dbReference type="InterPro" id="IPR036986">
    <property type="entry name" value="S4_RNA-bd_sf"/>
</dbReference>
<dbReference type="InterPro" id="IPR000748">
    <property type="entry name" value="PsdUridine_synth_RsuA/RluB/E/F"/>
</dbReference>
<proteinExistence type="inferred from homology"/>
<dbReference type="Gene3D" id="3.30.70.1560">
    <property type="entry name" value="Alpha-L RNA-binding motif"/>
    <property type="match status" value="1"/>
</dbReference>
<dbReference type="InterPro" id="IPR002942">
    <property type="entry name" value="S4_RNA-bd"/>
</dbReference>
<evidence type="ECO:0000256" key="2">
    <source>
        <dbReference type="ARBA" id="ARBA00023235"/>
    </source>
</evidence>
<dbReference type="InterPro" id="IPR006145">
    <property type="entry name" value="PsdUridine_synth_RsuA/RluA"/>
</dbReference>
<name>A0A951PUW8_9NOST</name>
<dbReference type="SMART" id="SM00363">
    <property type="entry name" value="S4"/>
    <property type="match status" value="1"/>
</dbReference>
<dbReference type="Pfam" id="PF01479">
    <property type="entry name" value="S4"/>
    <property type="match status" value="1"/>
</dbReference>
<dbReference type="Pfam" id="PF00849">
    <property type="entry name" value="PseudoU_synth_2"/>
    <property type="match status" value="1"/>
</dbReference>
<dbReference type="CDD" id="cd00165">
    <property type="entry name" value="S4"/>
    <property type="match status" value="1"/>
</dbReference>
<dbReference type="NCBIfam" id="TIGR00093">
    <property type="entry name" value="pseudouridine synthase"/>
    <property type="match status" value="1"/>
</dbReference>
<organism evidence="6 7">
    <name type="scientific">Mojavia pulchra JT2-VF2</name>
    <dbReference type="NCBI Taxonomy" id="287848"/>
    <lineage>
        <taxon>Bacteria</taxon>
        <taxon>Bacillati</taxon>
        <taxon>Cyanobacteriota</taxon>
        <taxon>Cyanophyceae</taxon>
        <taxon>Nostocales</taxon>
        <taxon>Nostocaceae</taxon>
    </lineage>
</organism>
<dbReference type="PROSITE" id="PS50889">
    <property type="entry name" value="S4"/>
    <property type="match status" value="1"/>
</dbReference>
<accession>A0A951PUW8</accession>
<dbReference type="PROSITE" id="PS01149">
    <property type="entry name" value="PSI_RSU"/>
    <property type="match status" value="1"/>
</dbReference>
<dbReference type="PANTHER" id="PTHR47683:SF2">
    <property type="entry name" value="RNA-BINDING S4 DOMAIN-CONTAINING PROTEIN"/>
    <property type="match status" value="1"/>
</dbReference>
<dbReference type="SUPFAM" id="SSF55120">
    <property type="entry name" value="Pseudouridine synthase"/>
    <property type="match status" value="1"/>
</dbReference>
<dbReference type="AlphaFoldDB" id="A0A951PUW8"/>
<dbReference type="GO" id="GO:0000455">
    <property type="term" value="P:enzyme-directed rRNA pseudouridine synthesis"/>
    <property type="evidence" value="ECO:0007669"/>
    <property type="project" value="UniProtKB-ARBA"/>
</dbReference>
<dbReference type="Proteomes" id="UP000715781">
    <property type="component" value="Unassembled WGS sequence"/>
</dbReference>
<evidence type="ECO:0000313" key="6">
    <source>
        <dbReference type="EMBL" id="MBW4560335.1"/>
    </source>
</evidence>
<dbReference type="InterPro" id="IPR020094">
    <property type="entry name" value="TruA/RsuA/RluB/E/F_N"/>
</dbReference>
<dbReference type="GO" id="GO:0003723">
    <property type="term" value="F:RNA binding"/>
    <property type="evidence" value="ECO:0007669"/>
    <property type="project" value="UniProtKB-KW"/>
</dbReference>
<dbReference type="InterPro" id="IPR018496">
    <property type="entry name" value="PsdUridine_synth_RsuA/RluB_CS"/>
</dbReference>
<sequence length="271" mass="30711">MEARLQKILAQWGIASRREAEEMIRRSRVRINGVLAELGQKVDPQRDTITIDGKPVVNKQRPALIYLLLHKPPGVVSTCYDPQGRTTVLDLLPKELREGSGIHPVGRLDTESTGALILTNDGDLTFGLTHPRHSVPKTYHVLVKGHPPEAILQMWRQGVILEGRKTRPAEVRLIESSAAHSSLEIVLQEGRNRQIRRIAQQLGYPVIKLHRTAIGLIQLQIPKKPCLKEGNYRFLEDDEIRFLQQQIKHIAIQDTGELRSVTKHEMVQYEG</sequence>
<dbReference type="InterPro" id="IPR020103">
    <property type="entry name" value="PsdUridine_synth_cat_dom_sf"/>
</dbReference>
<evidence type="ECO:0000256" key="1">
    <source>
        <dbReference type="ARBA" id="ARBA00008348"/>
    </source>
</evidence>
<dbReference type="GO" id="GO:0120159">
    <property type="term" value="F:rRNA pseudouridine synthase activity"/>
    <property type="evidence" value="ECO:0007669"/>
    <property type="project" value="UniProtKB-ARBA"/>
</dbReference>
<evidence type="ECO:0000256" key="3">
    <source>
        <dbReference type="PROSITE-ProRule" id="PRU00182"/>
    </source>
</evidence>
<keyword evidence="2 4" id="KW-0413">Isomerase</keyword>
<gene>
    <name evidence="6" type="ORF">KME32_04100</name>
</gene>
<dbReference type="SUPFAM" id="SSF55174">
    <property type="entry name" value="Alpha-L RNA-binding motif"/>
    <property type="match status" value="1"/>
</dbReference>
<dbReference type="InterPro" id="IPR042092">
    <property type="entry name" value="PsdUridine_s_RsuA/RluB/E/F_cat"/>
</dbReference>
<comment type="caution">
    <text evidence="6">The sequence shown here is derived from an EMBL/GenBank/DDBJ whole genome shotgun (WGS) entry which is preliminary data.</text>
</comment>
<dbReference type="Gene3D" id="3.10.290.10">
    <property type="entry name" value="RNA-binding S4 domain"/>
    <property type="match status" value="1"/>
</dbReference>
<dbReference type="CDD" id="cd02870">
    <property type="entry name" value="PseudoU_synth_RsuA_like"/>
    <property type="match status" value="1"/>
</dbReference>
<dbReference type="PANTHER" id="PTHR47683">
    <property type="entry name" value="PSEUDOURIDINE SYNTHASE FAMILY PROTEIN-RELATED"/>
    <property type="match status" value="1"/>
</dbReference>
<evidence type="ECO:0000259" key="5">
    <source>
        <dbReference type="SMART" id="SM00363"/>
    </source>
</evidence>
<feature type="domain" description="RNA-binding S4" evidence="5">
    <location>
        <begin position="3"/>
        <end position="62"/>
    </location>
</feature>
<dbReference type="EC" id="5.4.99.-" evidence="4"/>
<keyword evidence="3" id="KW-0694">RNA-binding</keyword>
<dbReference type="InterPro" id="IPR050343">
    <property type="entry name" value="RsuA_PseudoU_synthase"/>
</dbReference>
<dbReference type="EMBL" id="JAHHHN010000002">
    <property type="protein sequence ID" value="MBW4560335.1"/>
    <property type="molecule type" value="Genomic_DNA"/>
</dbReference>
<dbReference type="FunFam" id="3.10.290.10:FF:000003">
    <property type="entry name" value="Pseudouridine synthase"/>
    <property type="match status" value="1"/>
</dbReference>
<reference evidence="6" key="1">
    <citation type="submission" date="2021-05" db="EMBL/GenBank/DDBJ databases">
        <authorList>
            <person name="Pietrasiak N."/>
            <person name="Ward R."/>
            <person name="Stajich J.E."/>
            <person name="Kurbessoian T."/>
        </authorList>
    </citation>
    <scope>NUCLEOTIDE SEQUENCE</scope>
    <source>
        <strain evidence="6">JT2-VF2</strain>
    </source>
</reference>
<evidence type="ECO:0000313" key="7">
    <source>
        <dbReference type="Proteomes" id="UP000715781"/>
    </source>
</evidence>
<dbReference type="Gene3D" id="3.30.70.580">
    <property type="entry name" value="Pseudouridine synthase I, catalytic domain, N-terminal subdomain"/>
    <property type="match status" value="1"/>
</dbReference>
<evidence type="ECO:0000256" key="4">
    <source>
        <dbReference type="RuleBase" id="RU003887"/>
    </source>
</evidence>
<comment type="similarity">
    <text evidence="1 4">Belongs to the pseudouridine synthase RsuA family.</text>
</comment>
<protein>
    <recommendedName>
        <fullName evidence="4">Pseudouridine synthase</fullName>
        <ecNumber evidence="4">5.4.99.-</ecNumber>
    </recommendedName>
</protein>